<dbReference type="EMBL" id="JAAC01000113">
    <property type="protein sequence ID" value="KDE62715.1"/>
    <property type="molecule type" value="Genomic_DNA"/>
</dbReference>
<sequence length="184" mass="21564">MNIKKNGFYTLKKEFFKKVNDKNIPQKIKRPVYFCIEDKKNKDILWVIPMTSQVSKANKFIQKYGANKCYNFEINITMPNSVFSIQDIFPIIKKYIDSEYIVSGKHYIIKDKNLIKTVEKKAKKFISMGMVGKKAIPTSINIIKIKKILEEELKNEKVIKQNPLITKILAKRENKENSILTNKK</sequence>
<reference evidence="1 2" key="1">
    <citation type="submission" date="2014-01" db="EMBL/GenBank/DDBJ databases">
        <title>Comparative genomics of Fusobacterium necrophorum wild isolates.</title>
        <authorList>
            <person name="Kittichotirat W."/>
            <person name="Bumgarner R.E."/>
            <person name="Lawrence P."/>
        </authorList>
    </citation>
    <scope>NUCLEOTIDE SEQUENCE [LARGE SCALE GENOMIC DNA]</scope>
    <source>
        <strain evidence="1 2">BL</strain>
    </source>
</reference>
<dbReference type="Proteomes" id="UP000027473">
    <property type="component" value="Unassembled WGS sequence"/>
</dbReference>
<evidence type="ECO:0000313" key="1">
    <source>
        <dbReference type="EMBL" id="KDE62715.1"/>
    </source>
</evidence>
<dbReference type="InterPro" id="IPR058108">
    <property type="entry name" value="CptIN-like"/>
</dbReference>
<name>A0AB73BVI8_9FUSO</name>
<evidence type="ECO:0000313" key="2">
    <source>
        <dbReference type="Proteomes" id="UP000027473"/>
    </source>
</evidence>
<comment type="caution">
    <text evidence="1">The sequence shown here is derived from an EMBL/GenBank/DDBJ whole genome shotgun (WGS) entry which is preliminary data.</text>
</comment>
<protein>
    <recommendedName>
        <fullName evidence="3">NusG-like N-terminal domain-containing protein</fullName>
    </recommendedName>
</protein>
<dbReference type="InterPro" id="IPR053735">
    <property type="entry name" value="Type_III_TA_endoRNase"/>
</dbReference>
<dbReference type="AlphaFoldDB" id="A0AB73BVI8"/>
<dbReference type="CDD" id="cd17492">
    <property type="entry name" value="toxin_CptN"/>
    <property type="match status" value="1"/>
</dbReference>
<evidence type="ECO:0008006" key="3">
    <source>
        <dbReference type="Google" id="ProtNLM"/>
    </source>
</evidence>
<dbReference type="RefSeq" id="WP_051611749.1">
    <property type="nucleotide sequence ID" value="NZ_JAAC01000113.1"/>
</dbReference>
<dbReference type="Gene3D" id="3.10.129.130">
    <property type="match status" value="1"/>
</dbReference>
<organism evidence="1 2">
    <name type="scientific">Fusobacterium necrophorum BL</name>
    <dbReference type="NCBI Taxonomy" id="1441732"/>
    <lineage>
        <taxon>Bacteria</taxon>
        <taxon>Fusobacteriati</taxon>
        <taxon>Fusobacteriota</taxon>
        <taxon>Fusobacteriia</taxon>
        <taxon>Fusobacteriales</taxon>
        <taxon>Fusobacteriaceae</taxon>
        <taxon>Fusobacterium</taxon>
    </lineage>
</organism>
<gene>
    <name evidence="1" type="ORF">FUSO3_07105</name>
</gene>
<accession>A0AB73BVI8</accession>
<dbReference type="NCBIfam" id="NF047359">
    <property type="entry name" value="CptIN"/>
    <property type="match status" value="1"/>
</dbReference>
<proteinExistence type="predicted"/>